<evidence type="ECO:0008006" key="3">
    <source>
        <dbReference type="Google" id="ProtNLM"/>
    </source>
</evidence>
<feature type="signal peptide" evidence="1">
    <location>
        <begin position="1"/>
        <end position="32"/>
    </location>
</feature>
<protein>
    <recommendedName>
        <fullName evidence="3">Alpha/beta hydrolase</fullName>
    </recommendedName>
</protein>
<dbReference type="AlphaFoldDB" id="C5CRP8"/>
<dbReference type="HOGENOM" id="CLU_619514_0_0_4"/>
<dbReference type="EMBL" id="CP001635">
    <property type="protein sequence ID" value="ACS17980.1"/>
    <property type="molecule type" value="Genomic_DNA"/>
</dbReference>
<dbReference type="Gene3D" id="3.40.50.1820">
    <property type="entry name" value="alpha/beta hydrolase"/>
    <property type="match status" value="1"/>
</dbReference>
<organism evidence="2">
    <name type="scientific">Variovorax paradoxus (strain S110)</name>
    <dbReference type="NCBI Taxonomy" id="543728"/>
    <lineage>
        <taxon>Bacteria</taxon>
        <taxon>Pseudomonadati</taxon>
        <taxon>Pseudomonadota</taxon>
        <taxon>Betaproteobacteria</taxon>
        <taxon>Burkholderiales</taxon>
        <taxon>Comamonadaceae</taxon>
        <taxon>Variovorax</taxon>
    </lineage>
</organism>
<dbReference type="InterPro" id="IPR029058">
    <property type="entry name" value="AB_hydrolase_fold"/>
</dbReference>
<evidence type="ECO:0000313" key="2">
    <source>
        <dbReference type="EMBL" id="ACS17980.1"/>
    </source>
</evidence>
<dbReference type="SUPFAM" id="SSF53474">
    <property type="entry name" value="alpha/beta-Hydrolases"/>
    <property type="match status" value="1"/>
</dbReference>
<feature type="chain" id="PRO_5002949808" description="Alpha/beta hydrolase" evidence="1">
    <location>
        <begin position="33"/>
        <end position="456"/>
    </location>
</feature>
<name>C5CRP8_VARPS</name>
<dbReference type="eggNOG" id="COG1506">
    <property type="taxonomic scope" value="Bacteria"/>
</dbReference>
<evidence type="ECO:0000256" key="1">
    <source>
        <dbReference type="SAM" id="SignalP"/>
    </source>
</evidence>
<accession>C5CRP8</accession>
<keyword evidence="1" id="KW-0732">Signal</keyword>
<proteinExistence type="predicted"/>
<dbReference type="OrthoDB" id="7197847at2"/>
<reference evidence="2" key="1">
    <citation type="submission" date="2009-06" db="EMBL/GenBank/DDBJ databases">
        <title>Complete sequence of chromosome 1 of Variovorax paradoxus S110.</title>
        <authorList>
            <consortium name="US DOE Joint Genome Institute"/>
            <person name="Lucas S."/>
            <person name="Copeland A."/>
            <person name="Lapidus A."/>
            <person name="Glavina del Rio T."/>
            <person name="Tice H."/>
            <person name="Bruce D."/>
            <person name="Goodwin L."/>
            <person name="Pitluck S."/>
            <person name="Chertkov O."/>
            <person name="Brettin T."/>
            <person name="Detter J.C."/>
            <person name="Han C."/>
            <person name="Larimer F."/>
            <person name="Land M."/>
            <person name="Hauser L."/>
            <person name="Kyrpides N."/>
            <person name="Ovchinnikova G."/>
            <person name="Orwin P."/>
            <person name="Leadbetter J.R."/>
            <person name="Spain J.C."/>
            <person name="Han J.I."/>
        </authorList>
    </citation>
    <scope>NUCLEOTIDE SEQUENCE</scope>
    <source>
        <strain evidence="2">S110</strain>
    </source>
</reference>
<sequence precursor="true">MVATALMTHSKPLLRTFAFALLGTMAALSAEAAAWGPRPAACPAPVPAQTRCYTGADAAGALYWIAIPQAWNRVLVMHAHGGPETGPPRLERSEEDLKRWAVTVKAGYAWAGSTYRRGGYGVTMAAEDTERLRRIFVQRFGPPRRTLLHGQSYGAGVAAKAAELYAPAGDAKSPYDGLLLTSGVLGGGNSAYDFRLDLRVVYQYVCRNHPKPDEPQYPLWQGLPMDSKLTRAELAARVKECTGVGLPAAQRTPEQAARLKTILSVVKIQERSLLGHLNWATWLFQDLVQQRLGGRNPFGNIGAAYQGSADDAALNAGVARYAADPQAKGALAADSQPTGRTALPTVALHAIDDPTAFVELENAYRRIRDAAGTGGTLVQSFSAEREHSYLSDSEYPALFEALMDWIDKGEKPTPASLAQRCAALMPRYGTDGRNGCHIKPEWQAPALETRVPVRVP</sequence>
<gene>
    <name evidence="2" type="ordered locus">Vapar_1329</name>
</gene>
<dbReference type="KEGG" id="vap:Vapar_1329"/>
<dbReference type="STRING" id="543728.Vapar_1329"/>